<evidence type="ECO:0000313" key="2">
    <source>
        <dbReference type="EMBL" id="CAE2309046.1"/>
    </source>
</evidence>
<dbReference type="PANTHER" id="PTHR48100:SF1">
    <property type="entry name" value="HISTIDINE PHOSPHATASE FAMILY PROTEIN-RELATED"/>
    <property type="match status" value="1"/>
</dbReference>
<dbReference type="SMART" id="SM00855">
    <property type="entry name" value="PGAM"/>
    <property type="match status" value="1"/>
</dbReference>
<proteinExistence type="predicted"/>
<dbReference type="EMBL" id="HBKN01026117">
    <property type="protein sequence ID" value="CAE2309046.1"/>
    <property type="molecule type" value="Transcribed_RNA"/>
</dbReference>
<dbReference type="GO" id="GO:0016791">
    <property type="term" value="F:phosphatase activity"/>
    <property type="evidence" value="ECO:0007669"/>
    <property type="project" value="TreeGrafter"/>
</dbReference>
<protein>
    <recommendedName>
        <fullName evidence="3">Phosphoglycerate mutase</fullName>
    </recommendedName>
</protein>
<organism evidence="2">
    <name type="scientific">Guillardia theta</name>
    <name type="common">Cryptophyte</name>
    <name type="synonym">Cryptomonas phi</name>
    <dbReference type="NCBI Taxonomy" id="55529"/>
    <lineage>
        <taxon>Eukaryota</taxon>
        <taxon>Cryptophyceae</taxon>
        <taxon>Pyrenomonadales</taxon>
        <taxon>Geminigeraceae</taxon>
        <taxon>Guillardia</taxon>
    </lineage>
</organism>
<dbReference type="GO" id="GO:0005737">
    <property type="term" value="C:cytoplasm"/>
    <property type="evidence" value="ECO:0007669"/>
    <property type="project" value="TreeGrafter"/>
</dbReference>
<feature type="chain" id="PRO_5030725370" description="Phosphoglycerate mutase" evidence="1">
    <location>
        <begin position="29"/>
        <end position="250"/>
    </location>
</feature>
<sequence>MYNMHPPRARTTTVLILTLCHIFSPGSPMASVVKYSFPLTRCKTVHFVRHAEATSNQAAKGLEGEARNAAYDDPRWFDARLSPEGEEQCNDLLASSKDISYSLVIISPLTRALQTLKLGLRVPEHTRIVALETARERKGLHPCDSRRSREILQAEYPDVDFSAVPEGEDKFMSNILGGSFDRRETNEELDSRIQETLSFIAGREEREILFVGHSSFFQRMFEAHIGWDCESYGPSWLENAELRTVNLVLR</sequence>
<dbReference type="PANTHER" id="PTHR48100">
    <property type="entry name" value="BROAD-SPECIFICITY PHOSPHATASE YOR283W-RELATED"/>
    <property type="match status" value="1"/>
</dbReference>
<evidence type="ECO:0008006" key="3">
    <source>
        <dbReference type="Google" id="ProtNLM"/>
    </source>
</evidence>
<reference evidence="2" key="1">
    <citation type="submission" date="2021-01" db="EMBL/GenBank/DDBJ databases">
        <authorList>
            <person name="Corre E."/>
            <person name="Pelletier E."/>
            <person name="Niang G."/>
            <person name="Scheremetjew M."/>
            <person name="Finn R."/>
            <person name="Kale V."/>
            <person name="Holt S."/>
            <person name="Cochrane G."/>
            <person name="Meng A."/>
            <person name="Brown T."/>
            <person name="Cohen L."/>
        </authorList>
    </citation>
    <scope>NUCLEOTIDE SEQUENCE</scope>
    <source>
        <strain evidence="2">CCMP 2712</strain>
    </source>
</reference>
<name>A0A7S4KY70_GUITH</name>
<keyword evidence="1" id="KW-0732">Signal</keyword>
<gene>
    <name evidence="2" type="ORF">GTHE00462_LOCUS20269</name>
</gene>
<dbReference type="SUPFAM" id="SSF53254">
    <property type="entry name" value="Phosphoglycerate mutase-like"/>
    <property type="match status" value="1"/>
</dbReference>
<dbReference type="Pfam" id="PF00300">
    <property type="entry name" value="His_Phos_1"/>
    <property type="match status" value="1"/>
</dbReference>
<dbReference type="InterPro" id="IPR050275">
    <property type="entry name" value="PGM_Phosphatase"/>
</dbReference>
<dbReference type="InterPro" id="IPR029033">
    <property type="entry name" value="His_PPase_superfam"/>
</dbReference>
<dbReference type="Gene3D" id="3.40.50.1240">
    <property type="entry name" value="Phosphoglycerate mutase-like"/>
    <property type="match status" value="1"/>
</dbReference>
<evidence type="ECO:0000256" key="1">
    <source>
        <dbReference type="SAM" id="SignalP"/>
    </source>
</evidence>
<dbReference type="AlphaFoldDB" id="A0A7S4KY70"/>
<feature type="signal peptide" evidence="1">
    <location>
        <begin position="1"/>
        <end position="28"/>
    </location>
</feature>
<accession>A0A7S4KY70</accession>
<dbReference type="InterPro" id="IPR013078">
    <property type="entry name" value="His_Pase_superF_clade-1"/>
</dbReference>